<dbReference type="AlphaFoldDB" id="A0AAE3HKU6"/>
<dbReference type="PANTHER" id="PTHR43397:SF1">
    <property type="entry name" value="ERGOTHIONEINE BIOSYNTHESIS PROTEIN 1"/>
    <property type="match status" value="1"/>
</dbReference>
<evidence type="ECO:0000313" key="5">
    <source>
        <dbReference type="Proteomes" id="UP001204445"/>
    </source>
</evidence>
<proteinExistence type="predicted"/>
<feature type="domain" description="Histidine-specific methyltransferase SAM-dependent" evidence="3">
    <location>
        <begin position="30"/>
        <end position="331"/>
    </location>
</feature>
<dbReference type="NCBIfam" id="TIGR03438">
    <property type="entry name" value="egtD_ergothio"/>
    <property type="match status" value="1"/>
</dbReference>
<accession>A0AAE3HKU6</accession>
<evidence type="ECO:0000256" key="2">
    <source>
        <dbReference type="ARBA" id="ARBA00022679"/>
    </source>
</evidence>
<dbReference type="PIRSF" id="PIRSF018005">
    <property type="entry name" value="UCP018005"/>
    <property type="match status" value="1"/>
</dbReference>
<keyword evidence="1 4" id="KW-0489">Methyltransferase</keyword>
<dbReference type="EMBL" id="JANUCT010000006">
    <property type="protein sequence ID" value="MCS3903078.1"/>
    <property type="molecule type" value="Genomic_DNA"/>
</dbReference>
<dbReference type="InterPro" id="IPR019257">
    <property type="entry name" value="MeTrfase_dom"/>
</dbReference>
<dbReference type="InterPro" id="IPR029063">
    <property type="entry name" value="SAM-dependent_MTases_sf"/>
</dbReference>
<dbReference type="InterPro" id="IPR035094">
    <property type="entry name" value="EgtD"/>
</dbReference>
<dbReference type="InterPro" id="IPR051128">
    <property type="entry name" value="EgtD_Methyltrsf_superfamily"/>
</dbReference>
<keyword evidence="5" id="KW-1185">Reference proteome</keyword>
<comment type="caution">
    <text evidence="4">The sequence shown here is derived from an EMBL/GenBank/DDBJ whole genome shotgun (WGS) entry which is preliminary data.</text>
</comment>
<name>A0AAE3HKU6_9GAMM</name>
<evidence type="ECO:0000313" key="4">
    <source>
        <dbReference type="EMBL" id="MCS3903078.1"/>
    </source>
</evidence>
<dbReference type="PANTHER" id="PTHR43397">
    <property type="entry name" value="ERGOTHIONEINE BIOSYNTHESIS PROTEIN 1"/>
    <property type="match status" value="1"/>
</dbReference>
<protein>
    <submittedName>
        <fullName evidence="4">L-histidine N-alpha-methyltransferase</fullName>
        <ecNumber evidence="4">2.1.1.44</ecNumber>
    </submittedName>
</protein>
<dbReference type="EC" id="2.1.1.44" evidence="4"/>
<dbReference type="Proteomes" id="UP001204445">
    <property type="component" value="Unassembled WGS sequence"/>
</dbReference>
<dbReference type="GO" id="GO:0052706">
    <property type="term" value="F:L-histidine N(alpha)-methyltransferase activity"/>
    <property type="evidence" value="ECO:0007669"/>
    <property type="project" value="UniProtKB-EC"/>
</dbReference>
<keyword evidence="2 4" id="KW-0808">Transferase</keyword>
<sequence>MANTDPLIKANADVVCQVLKPARPVPDIIEDARNGLLSRPRTLPPKYFYDAHGSDLFERITETREYYPSRTENELLQRHARDIIASSNPDQILELGSGSSRKTQRLFDACVDLGHACNYAPMDVCEDMLLQASQELSGKYDWLAINPIVGDYHAGLDNLPSFTGRRLFVFLGSTIGNFEPAAAQRFINEIEKCMRAGDRLLLGADRVKDPAILEAAYNDNDGVTAAFNLNVLRVLNRELHANFVPDRFRHRAEYNPTHQRIEMRLVSEHEQHVHLGRLEADIKLQSGETILTEVSHKFTPESLQALVTHSGLTLQEHYQADDDYFSLILAHK</sequence>
<evidence type="ECO:0000256" key="1">
    <source>
        <dbReference type="ARBA" id="ARBA00022603"/>
    </source>
</evidence>
<evidence type="ECO:0000259" key="3">
    <source>
        <dbReference type="Pfam" id="PF10017"/>
    </source>
</evidence>
<dbReference type="Pfam" id="PF10017">
    <property type="entry name" value="Methyltransf_33"/>
    <property type="match status" value="1"/>
</dbReference>
<organism evidence="4 5">
    <name type="scientific">Methylohalomonas lacus</name>
    <dbReference type="NCBI Taxonomy" id="398773"/>
    <lineage>
        <taxon>Bacteria</taxon>
        <taxon>Pseudomonadati</taxon>
        <taxon>Pseudomonadota</taxon>
        <taxon>Gammaproteobacteria</taxon>
        <taxon>Methylohalomonadales</taxon>
        <taxon>Methylohalomonadaceae</taxon>
        <taxon>Methylohalomonas</taxon>
    </lineage>
</organism>
<dbReference type="GO" id="GO:0032259">
    <property type="term" value="P:methylation"/>
    <property type="evidence" value="ECO:0007669"/>
    <property type="project" value="UniProtKB-KW"/>
</dbReference>
<gene>
    <name evidence="4" type="ORF">J2T55_001095</name>
</gene>
<dbReference type="Gene3D" id="3.40.50.150">
    <property type="entry name" value="Vaccinia Virus protein VP39"/>
    <property type="match status" value="1"/>
</dbReference>
<dbReference type="RefSeq" id="WP_259054689.1">
    <property type="nucleotide sequence ID" value="NZ_JANUCT010000006.1"/>
</dbReference>
<dbReference type="InterPro" id="IPR017804">
    <property type="entry name" value="MeTrfase_EgtD-like"/>
</dbReference>
<dbReference type="SUPFAM" id="SSF53335">
    <property type="entry name" value="S-adenosyl-L-methionine-dependent methyltransferases"/>
    <property type="match status" value="1"/>
</dbReference>
<reference evidence="4" key="1">
    <citation type="submission" date="2022-08" db="EMBL/GenBank/DDBJ databases">
        <title>Genomic Encyclopedia of Type Strains, Phase III (KMG-III): the genomes of soil and plant-associated and newly described type strains.</title>
        <authorList>
            <person name="Whitman W."/>
        </authorList>
    </citation>
    <scope>NUCLEOTIDE SEQUENCE</scope>
    <source>
        <strain evidence="4">HMT 1</strain>
    </source>
</reference>